<dbReference type="STRING" id="947013.SAMN04488109_0931"/>
<sequence>MKFVIQFLAILVSAFIVQLFLPWYSLAVVALAMGYFFKSNANFLAGFLAIALLWFLKAWWADAHTVSDLSTRVATILTVKSKLVLMLVTALIGGLVGGFATLTGALLKYKRKMRWY</sequence>
<keyword evidence="1" id="KW-0472">Membrane</keyword>
<gene>
    <name evidence="2" type="ORF">SAMN04488109_0931</name>
</gene>
<dbReference type="OrthoDB" id="1525231at2"/>
<dbReference type="AlphaFoldDB" id="A0A1M5KZP7"/>
<reference evidence="2 3" key="1">
    <citation type="submission" date="2016-11" db="EMBL/GenBank/DDBJ databases">
        <authorList>
            <person name="Jaros S."/>
            <person name="Januszkiewicz K."/>
            <person name="Wedrychowicz H."/>
        </authorList>
    </citation>
    <scope>NUCLEOTIDE SEQUENCE [LARGE SCALE GENOMIC DNA]</scope>
    <source>
        <strain evidence="2 3">DSM 24574</strain>
    </source>
</reference>
<feature type="transmembrane region" description="Helical" evidence="1">
    <location>
        <begin position="43"/>
        <end position="63"/>
    </location>
</feature>
<evidence type="ECO:0000313" key="2">
    <source>
        <dbReference type="EMBL" id="SHG58221.1"/>
    </source>
</evidence>
<dbReference type="RefSeq" id="WP_084137903.1">
    <property type="nucleotide sequence ID" value="NZ_FQWQ01000001.1"/>
</dbReference>
<dbReference type="EMBL" id="FQWQ01000001">
    <property type="protein sequence ID" value="SHG58221.1"/>
    <property type="molecule type" value="Genomic_DNA"/>
</dbReference>
<feature type="transmembrane region" description="Helical" evidence="1">
    <location>
        <begin position="83"/>
        <end position="107"/>
    </location>
</feature>
<protein>
    <submittedName>
        <fullName evidence="2">Uncharacterized protein</fullName>
    </submittedName>
</protein>
<keyword evidence="1" id="KW-1133">Transmembrane helix</keyword>
<organism evidence="2 3">
    <name type="scientific">Chryseolinea serpens</name>
    <dbReference type="NCBI Taxonomy" id="947013"/>
    <lineage>
        <taxon>Bacteria</taxon>
        <taxon>Pseudomonadati</taxon>
        <taxon>Bacteroidota</taxon>
        <taxon>Cytophagia</taxon>
        <taxon>Cytophagales</taxon>
        <taxon>Fulvivirgaceae</taxon>
        <taxon>Chryseolinea</taxon>
    </lineage>
</organism>
<proteinExistence type="predicted"/>
<dbReference type="Proteomes" id="UP000184212">
    <property type="component" value="Unassembled WGS sequence"/>
</dbReference>
<name>A0A1M5KZP7_9BACT</name>
<accession>A0A1M5KZP7</accession>
<keyword evidence="3" id="KW-1185">Reference proteome</keyword>
<feature type="transmembrane region" description="Helical" evidence="1">
    <location>
        <begin position="6"/>
        <end position="31"/>
    </location>
</feature>
<keyword evidence="1" id="KW-0812">Transmembrane</keyword>
<evidence type="ECO:0000313" key="3">
    <source>
        <dbReference type="Proteomes" id="UP000184212"/>
    </source>
</evidence>
<evidence type="ECO:0000256" key="1">
    <source>
        <dbReference type="SAM" id="Phobius"/>
    </source>
</evidence>